<dbReference type="InterPro" id="IPR008972">
    <property type="entry name" value="Cupredoxin"/>
</dbReference>
<keyword evidence="3" id="KW-0560">Oxidoreductase</keyword>
<dbReference type="InterPro" id="IPR011706">
    <property type="entry name" value="Cu-oxidase_C"/>
</dbReference>
<sequence length="220" mass="24173">MPELPVSDDNATANEFFFELTALTSATFWSPVPDPVDDGMVITVGVRLVPCDAAGSNNCPAPFGQRFAASMNNVSFEPATRLSLLQAFFDKVDGIYTNDFPDEPPEKFDYTNQALGTVENHPIHLHGYDFHILAQGVGNYDPQRDVTNYNLKNPQIRNTVAVPIGGWAAIRFRANNPGMWFIHCHLEVDMPWGLSAAFAVENGPTPSTSLPPPPPNLRQC</sequence>
<keyword evidence="6" id="KW-1185">Reference proteome</keyword>
<dbReference type="InterPro" id="IPR045087">
    <property type="entry name" value="Cu-oxidase_fam"/>
</dbReference>
<protein>
    <submittedName>
        <fullName evidence="5">Oxidase</fullName>
    </submittedName>
</protein>
<dbReference type="EMBL" id="BAABME010002800">
    <property type="protein sequence ID" value="GAA0156166.1"/>
    <property type="molecule type" value="Genomic_DNA"/>
</dbReference>
<dbReference type="PANTHER" id="PTHR11709">
    <property type="entry name" value="MULTI-COPPER OXIDASE"/>
    <property type="match status" value="1"/>
</dbReference>
<dbReference type="GO" id="GO:0005507">
    <property type="term" value="F:copper ion binding"/>
    <property type="evidence" value="ECO:0007669"/>
    <property type="project" value="InterPro"/>
</dbReference>
<dbReference type="PROSITE" id="PS00079">
    <property type="entry name" value="MULTICOPPER_OXIDASE1"/>
    <property type="match status" value="1"/>
</dbReference>
<dbReference type="AlphaFoldDB" id="A0AAV3PYR0"/>
<evidence type="ECO:0000259" key="4">
    <source>
        <dbReference type="Pfam" id="PF07731"/>
    </source>
</evidence>
<proteinExistence type="inferred from homology"/>
<evidence type="ECO:0000313" key="5">
    <source>
        <dbReference type="EMBL" id="GAA0156166.1"/>
    </source>
</evidence>
<dbReference type="Gene3D" id="2.60.40.420">
    <property type="entry name" value="Cupredoxins - blue copper proteins"/>
    <property type="match status" value="1"/>
</dbReference>
<comment type="caution">
    <text evidence="5">The sequence shown here is derived from an EMBL/GenBank/DDBJ whole genome shotgun (WGS) entry which is preliminary data.</text>
</comment>
<dbReference type="InterPro" id="IPR033138">
    <property type="entry name" value="Cu_oxidase_CS"/>
</dbReference>
<reference evidence="5 6" key="1">
    <citation type="submission" date="2024-01" db="EMBL/GenBank/DDBJ databases">
        <title>The complete chloroplast genome sequence of Lithospermum erythrorhizon: insights into the phylogenetic relationship among Boraginaceae species and the maternal lineages of purple gromwells.</title>
        <authorList>
            <person name="Okada T."/>
            <person name="Watanabe K."/>
        </authorList>
    </citation>
    <scope>NUCLEOTIDE SEQUENCE [LARGE SCALE GENOMIC DNA]</scope>
</reference>
<accession>A0AAV3PYR0</accession>
<comment type="similarity">
    <text evidence="1">Belongs to the multicopper oxidase family.</text>
</comment>
<dbReference type="GO" id="GO:0016491">
    <property type="term" value="F:oxidoreductase activity"/>
    <property type="evidence" value="ECO:0007669"/>
    <property type="project" value="UniProtKB-KW"/>
</dbReference>
<name>A0AAV3PYR0_LITER</name>
<evidence type="ECO:0000313" key="6">
    <source>
        <dbReference type="Proteomes" id="UP001454036"/>
    </source>
</evidence>
<feature type="domain" description="Plastocyanin-like" evidence="4">
    <location>
        <begin position="112"/>
        <end position="202"/>
    </location>
</feature>
<dbReference type="PANTHER" id="PTHR11709:SF9">
    <property type="entry name" value="LACCASE-7"/>
    <property type="match status" value="1"/>
</dbReference>
<evidence type="ECO:0000256" key="3">
    <source>
        <dbReference type="ARBA" id="ARBA00023002"/>
    </source>
</evidence>
<dbReference type="SUPFAM" id="SSF49503">
    <property type="entry name" value="Cupredoxins"/>
    <property type="match status" value="1"/>
</dbReference>
<dbReference type="Pfam" id="PF07731">
    <property type="entry name" value="Cu-oxidase_2"/>
    <property type="match status" value="1"/>
</dbReference>
<keyword evidence="2" id="KW-0479">Metal-binding</keyword>
<gene>
    <name evidence="5" type="ORF">LIER_13719</name>
</gene>
<dbReference type="Proteomes" id="UP001454036">
    <property type="component" value="Unassembled WGS sequence"/>
</dbReference>
<evidence type="ECO:0000256" key="1">
    <source>
        <dbReference type="ARBA" id="ARBA00010609"/>
    </source>
</evidence>
<evidence type="ECO:0000256" key="2">
    <source>
        <dbReference type="ARBA" id="ARBA00022723"/>
    </source>
</evidence>
<organism evidence="5 6">
    <name type="scientific">Lithospermum erythrorhizon</name>
    <name type="common">Purple gromwell</name>
    <name type="synonym">Lithospermum officinale var. erythrorhizon</name>
    <dbReference type="NCBI Taxonomy" id="34254"/>
    <lineage>
        <taxon>Eukaryota</taxon>
        <taxon>Viridiplantae</taxon>
        <taxon>Streptophyta</taxon>
        <taxon>Embryophyta</taxon>
        <taxon>Tracheophyta</taxon>
        <taxon>Spermatophyta</taxon>
        <taxon>Magnoliopsida</taxon>
        <taxon>eudicotyledons</taxon>
        <taxon>Gunneridae</taxon>
        <taxon>Pentapetalae</taxon>
        <taxon>asterids</taxon>
        <taxon>lamiids</taxon>
        <taxon>Boraginales</taxon>
        <taxon>Boraginaceae</taxon>
        <taxon>Boraginoideae</taxon>
        <taxon>Lithospermeae</taxon>
        <taxon>Lithospermum</taxon>
    </lineage>
</organism>